<feature type="region of interest" description="Disordered" evidence="1">
    <location>
        <begin position="92"/>
        <end position="114"/>
    </location>
</feature>
<evidence type="ECO:0000313" key="4">
    <source>
        <dbReference type="Proteomes" id="UP001139311"/>
    </source>
</evidence>
<feature type="signal peptide" evidence="2">
    <location>
        <begin position="1"/>
        <end position="23"/>
    </location>
</feature>
<sequence>MPKTTIAAAALLGVLAASGGAHAQGTGQQPTPGQAQQVPGAQMPMPGMQGGGMMQQGMPMMQGQGGMMMAGCPMMQRMASLDGRVRRLEERAGIPVPAQPGGAAGAAPGSAPTR</sequence>
<gene>
    <name evidence="3" type="ORF">LHA35_15135</name>
</gene>
<dbReference type="EMBL" id="JAJAQI010000022">
    <property type="protein sequence ID" value="MCB4823068.1"/>
    <property type="molecule type" value="Genomic_DNA"/>
</dbReference>
<feature type="region of interest" description="Disordered" evidence="1">
    <location>
        <begin position="20"/>
        <end position="65"/>
    </location>
</feature>
<feature type="chain" id="PRO_5040875499" evidence="2">
    <location>
        <begin position="24"/>
        <end position="114"/>
    </location>
</feature>
<organism evidence="3 4">
    <name type="scientific">Roseicella aerolata</name>
    <dbReference type="NCBI Taxonomy" id="2883479"/>
    <lineage>
        <taxon>Bacteria</taxon>
        <taxon>Pseudomonadati</taxon>
        <taxon>Pseudomonadota</taxon>
        <taxon>Alphaproteobacteria</taxon>
        <taxon>Acetobacterales</taxon>
        <taxon>Roseomonadaceae</taxon>
        <taxon>Roseicella</taxon>
    </lineage>
</organism>
<evidence type="ECO:0000256" key="1">
    <source>
        <dbReference type="SAM" id="MobiDB-lite"/>
    </source>
</evidence>
<protein>
    <submittedName>
        <fullName evidence="3">Uncharacterized protein</fullName>
    </submittedName>
</protein>
<reference evidence="3" key="1">
    <citation type="submission" date="2021-10" db="EMBL/GenBank/DDBJ databases">
        <title>Roseicella aerolatum sp. nov., isolated from aerosols of e-waste dismantling site.</title>
        <authorList>
            <person name="Qin T."/>
        </authorList>
    </citation>
    <scope>NUCLEOTIDE SEQUENCE</scope>
    <source>
        <strain evidence="3">GB24</strain>
    </source>
</reference>
<proteinExistence type="predicted"/>
<keyword evidence="4" id="KW-1185">Reference proteome</keyword>
<evidence type="ECO:0000313" key="3">
    <source>
        <dbReference type="EMBL" id="MCB4823068.1"/>
    </source>
</evidence>
<comment type="caution">
    <text evidence="3">The sequence shown here is derived from an EMBL/GenBank/DDBJ whole genome shotgun (WGS) entry which is preliminary data.</text>
</comment>
<dbReference type="RefSeq" id="WP_226609293.1">
    <property type="nucleotide sequence ID" value="NZ_JAJAQI010000022.1"/>
</dbReference>
<accession>A0A9X1IG49</accession>
<name>A0A9X1IG49_9PROT</name>
<dbReference type="Proteomes" id="UP001139311">
    <property type="component" value="Unassembled WGS sequence"/>
</dbReference>
<dbReference type="AlphaFoldDB" id="A0A9X1IG49"/>
<keyword evidence="2" id="KW-0732">Signal</keyword>
<feature type="compositionally biased region" description="Low complexity" evidence="1">
    <location>
        <begin position="93"/>
        <end position="114"/>
    </location>
</feature>
<evidence type="ECO:0000256" key="2">
    <source>
        <dbReference type="SAM" id="SignalP"/>
    </source>
</evidence>
<feature type="compositionally biased region" description="Low complexity" evidence="1">
    <location>
        <begin position="20"/>
        <end position="47"/>
    </location>
</feature>